<dbReference type="Proteomes" id="UP000663832">
    <property type="component" value="Unassembled WGS sequence"/>
</dbReference>
<evidence type="ECO:0000313" key="4">
    <source>
        <dbReference type="Proteomes" id="UP000663832"/>
    </source>
</evidence>
<dbReference type="Proteomes" id="UP000663877">
    <property type="component" value="Unassembled WGS sequence"/>
</dbReference>
<dbReference type="Pfam" id="PF00179">
    <property type="entry name" value="UQ_con"/>
    <property type="match status" value="1"/>
</dbReference>
<dbReference type="SMART" id="SM00212">
    <property type="entry name" value="UBCc"/>
    <property type="match status" value="1"/>
</dbReference>
<dbReference type="SUPFAM" id="SSF54495">
    <property type="entry name" value="UBC-like"/>
    <property type="match status" value="1"/>
</dbReference>
<dbReference type="InterPro" id="IPR000608">
    <property type="entry name" value="UBC"/>
</dbReference>
<evidence type="ECO:0000313" key="2">
    <source>
        <dbReference type="EMBL" id="CAF0912466.1"/>
    </source>
</evidence>
<protein>
    <recommendedName>
        <fullName evidence="1">UBC core domain-containing protein</fullName>
    </recommendedName>
</protein>
<dbReference type="EMBL" id="CAJNOM010000047">
    <property type="protein sequence ID" value="CAF0912466.1"/>
    <property type="molecule type" value="Genomic_DNA"/>
</dbReference>
<keyword evidence="4" id="KW-1185">Reference proteome</keyword>
<proteinExistence type="predicted"/>
<dbReference type="EMBL" id="CAJNOI010000266">
    <property type="protein sequence ID" value="CAF1217553.1"/>
    <property type="molecule type" value="Genomic_DNA"/>
</dbReference>
<feature type="domain" description="UBC core" evidence="1">
    <location>
        <begin position="12"/>
        <end position="158"/>
    </location>
</feature>
<name>A0A814XQ46_9BILA</name>
<dbReference type="OrthoDB" id="9973183at2759"/>
<dbReference type="Gene3D" id="3.10.110.10">
    <property type="entry name" value="Ubiquitin Conjugating Enzyme"/>
    <property type="match status" value="1"/>
</dbReference>
<comment type="caution">
    <text evidence="3">The sequence shown here is derived from an EMBL/GenBank/DDBJ whole genome shotgun (WGS) entry which is preliminary data.</text>
</comment>
<dbReference type="PANTHER" id="PTHR24068">
    <property type="entry name" value="UBIQUITIN-CONJUGATING ENZYME E2"/>
    <property type="match status" value="1"/>
</dbReference>
<evidence type="ECO:0000313" key="3">
    <source>
        <dbReference type="EMBL" id="CAF1217553.1"/>
    </source>
</evidence>
<gene>
    <name evidence="3" type="ORF">BJG266_LOCUS27795</name>
    <name evidence="2" type="ORF">QVE165_LOCUS10083</name>
</gene>
<dbReference type="PROSITE" id="PS50127">
    <property type="entry name" value="UBC_2"/>
    <property type="match status" value="1"/>
</dbReference>
<sequence>MSIDTSSSTPNAQTRCLLKDLDSYYKNPLSFIQNLQYSVDKDGFNQLHGILIGPDHSSYENGQFAFRIKFPLEYPFKPFAFFFLTRICHPNVDTETGHACHDELISSWKPQISISTILSKIYSLLQQPDYNKYYGEQIVPDKDPETARQWTEKYAKPV</sequence>
<reference evidence="3" key="1">
    <citation type="submission" date="2021-02" db="EMBL/GenBank/DDBJ databases">
        <authorList>
            <person name="Nowell W R."/>
        </authorList>
    </citation>
    <scope>NUCLEOTIDE SEQUENCE</scope>
</reference>
<organism evidence="3 5">
    <name type="scientific">Adineta steineri</name>
    <dbReference type="NCBI Taxonomy" id="433720"/>
    <lineage>
        <taxon>Eukaryota</taxon>
        <taxon>Metazoa</taxon>
        <taxon>Spiralia</taxon>
        <taxon>Gnathifera</taxon>
        <taxon>Rotifera</taxon>
        <taxon>Eurotatoria</taxon>
        <taxon>Bdelloidea</taxon>
        <taxon>Adinetida</taxon>
        <taxon>Adinetidae</taxon>
        <taxon>Adineta</taxon>
    </lineage>
</organism>
<dbReference type="CDD" id="cd00195">
    <property type="entry name" value="UBCc_UEV"/>
    <property type="match status" value="1"/>
</dbReference>
<dbReference type="InterPro" id="IPR016135">
    <property type="entry name" value="UBQ-conjugating_enzyme/RWD"/>
</dbReference>
<evidence type="ECO:0000259" key="1">
    <source>
        <dbReference type="PROSITE" id="PS50127"/>
    </source>
</evidence>
<accession>A0A814XQ46</accession>
<evidence type="ECO:0000313" key="5">
    <source>
        <dbReference type="Proteomes" id="UP000663877"/>
    </source>
</evidence>
<dbReference type="AlphaFoldDB" id="A0A814XQ46"/>